<feature type="domain" description="AARP2CN" evidence="2">
    <location>
        <begin position="216"/>
        <end position="302"/>
    </location>
</feature>
<dbReference type="Proteomes" id="UP000193642">
    <property type="component" value="Unassembled WGS sequence"/>
</dbReference>
<feature type="region of interest" description="Disordered" evidence="1">
    <location>
        <begin position="623"/>
        <end position="650"/>
    </location>
</feature>
<organism evidence="4 5">
    <name type="scientific">Rhizoclosmatium globosum</name>
    <dbReference type="NCBI Taxonomy" id="329046"/>
    <lineage>
        <taxon>Eukaryota</taxon>
        <taxon>Fungi</taxon>
        <taxon>Fungi incertae sedis</taxon>
        <taxon>Chytridiomycota</taxon>
        <taxon>Chytridiomycota incertae sedis</taxon>
        <taxon>Chytridiomycetes</taxon>
        <taxon>Chytridiales</taxon>
        <taxon>Chytriomycetaceae</taxon>
        <taxon>Rhizoclosmatium</taxon>
    </lineage>
</organism>
<dbReference type="GO" id="GO:0005524">
    <property type="term" value="F:ATP binding"/>
    <property type="evidence" value="ECO:0007669"/>
    <property type="project" value="InterPro"/>
</dbReference>
<evidence type="ECO:0000256" key="1">
    <source>
        <dbReference type="SAM" id="MobiDB-lite"/>
    </source>
</evidence>
<feature type="domain" description="Ribosome biogenesis protein BMS1/TSR1 C-terminal" evidence="3">
    <location>
        <begin position="644"/>
        <end position="936"/>
    </location>
</feature>
<dbReference type="EMBL" id="MCGO01000018">
    <property type="protein sequence ID" value="ORY46082.1"/>
    <property type="molecule type" value="Genomic_DNA"/>
</dbReference>
<feature type="region of interest" description="Disordered" evidence="1">
    <location>
        <begin position="1052"/>
        <end position="1076"/>
    </location>
</feature>
<evidence type="ECO:0000259" key="2">
    <source>
        <dbReference type="SMART" id="SM00785"/>
    </source>
</evidence>
<dbReference type="Gene3D" id="3.40.50.300">
    <property type="entry name" value="P-loop containing nucleotide triphosphate hydrolases"/>
    <property type="match status" value="2"/>
</dbReference>
<dbReference type="AlphaFoldDB" id="A0A1Y2CGF0"/>
<dbReference type="PANTHER" id="PTHR12858:SF2">
    <property type="entry name" value="RIBOSOME BIOGENESIS PROTEIN BMS1 HOMOLOG"/>
    <property type="match status" value="1"/>
</dbReference>
<keyword evidence="5" id="KW-1185">Reference proteome</keyword>
<dbReference type="Pfam" id="PF00004">
    <property type="entry name" value="AAA"/>
    <property type="match status" value="1"/>
</dbReference>
<comment type="caution">
    <text evidence="4">The sequence shown here is derived from an EMBL/GenBank/DDBJ whole genome shotgun (WGS) entry which is preliminary data.</text>
</comment>
<gene>
    <name evidence="4" type="ORF">BCR33DRAFT_658847</name>
</gene>
<dbReference type="InterPro" id="IPR027417">
    <property type="entry name" value="P-loop_NTPase"/>
</dbReference>
<accession>A0A1Y2CGF0</accession>
<feature type="compositionally biased region" description="Basic residues" evidence="1">
    <location>
        <begin position="12"/>
        <end position="29"/>
    </location>
</feature>
<dbReference type="CDD" id="cd01882">
    <property type="entry name" value="BMS1"/>
    <property type="match status" value="1"/>
</dbReference>
<dbReference type="SMART" id="SM01362">
    <property type="entry name" value="DUF663"/>
    <property type="match status" value="1"/>
</dbReference>
<dbReference type="Pfam" id="PF04950">
    <property type="entry name" value="RIBIOP_C"/>
    <property type="match status" value="1"/>
</dbReference>
<dbReference type="STRING" id="329046.A0A1Y2CGF0"/>
<dbReference type="GO" id="GO:0000462">
    <property type="term" value="P:maturation of SSU-rRNA from tricistronic rRNA transcript (SSU-rRNA, 5.8S rRNA, LSU-rRNA)"/>
    <property type="evidence" value="ECO:0007669"/>
    <property type="project" value="TreeGrafter"/>
</dbReference>
<dbReference type="GO" id="GO:0034511">
    <property type="term" value="F:U3 snoRNA binding"/>
    <property type="evidence" value="ECO:0007669"/>
    <property type="project" value="TreeGrafter"/>
</dbReference>
<sequence length="1103" mass="124705">MDTTSSKERAVKPHHKRQSGPKAERKKAKALPQHQKNAVMQNPKAFAFNSGIRANRTIMRNMDKDQTRLHVPMVDRTPDIPPPIVIAVVGPPGTGKTTLIRSLVKRYTKHNLTEINGPITVVSGKKQRLTFMEANNDLNSLIDIAKMETFEFLNILQSHGFPRVMGVLTFLDKFKDGKRMRKTKKRIKQRFWTEIYQGAKLFYLSGVMNGRYMKQEILNLSRFISVMKFRPLSWRNAHPYVLSDRVEDLTDPSLVHDNPKCDRTIALYGYLRGTNLKTSSKIHIPGSGDHAIHHLSALPDPCPLPDKQRKLLTEKHKLIYAPSSSVAGILHDRDAVYINVPGQLDRGRKEGVSDGERMVIDLQEAQATLEDGIKRSGGVRLFTGGEVLRGDGPNITMDLEGDEDGEDEDEDEEDDEDVEDHFGGEGLADDDDDDADGYDDEDDGDDDDEIDEEVDETTGRRRATSGVIARLEGGRDDKDEEDPTQFDFADSDSELGLGDDDEEDQVNIDGRLRWKENMLKKAEESYTATKRSIPLMQHVYESEEQQLSTAESKTMDVEDGGDSFFQVTKKVATGVKLSLALIDTCRVEVPDEELEEWEFEENLDAIKGLFVTGVAALNANGEAEETNGDFEDLENPNNSSKPAEEEEDNSEEALAKKKENLKRKFDALYDGDEDEKNNNIYQAAKEEMAKQKEINQTEFDNDDSELRAQVEGLRAGAYVRVVLKDMPYEFIENYNPRYPVILGGLLASEEAFGFCQVRIKKHRWHKKILKTNDPLIFSIGWRRFQSLPLYSLNDGNRNRMLKYTPEHMHCLATFYGPVTAPNTGFCAFNSVADGTNAFRVSATGVVLDINQSVEVVKKLKLTGYPYKIMKNTAFIKDMFTTALEVAKFEGANIRTVSGLRGQVKKPMTQPEGAFRATFEDKILMSDIVFLRAWYPVKPKKFYNPVSSLLLQDKAGWKGMRLTGQIRRDQKLKVPLNKDSLYKPIERKPRVFSSLRIPKSLEASLPFAAKHKDQVKQKKPGYLARRAVVMDAHEKKIEGLLTQINTLKHEKARKETAKRTERNARLAKETAKQEAAALQRKKITSKAIFKKQGQMAASAAKKRK</sequence>
<protein>
    <submittedName>
        <fullName evidence="4">DUF663-domain-containing protein</fullName>
    </submittedName>
</protein>
<dbReference type="PANTHER" id="PTHR12858">
    <property type="entry name" value="RIBOSOME BIOGENESIS PROTEIN"/>
    <property type="match status" value="1"/>
</dbReference>
<feature type="compositionally biased region" description="Basic and acidic residues" evidence="1">
    <location>
        <begin position="1"/>
        <end position="11"/>
    </location>
</feature>
<feature type="compositionally biased region" description="Acidic residues" evidence="1">
    <location>
        <begin position="427"/>
        <end position="456"/>
    </location>
</feature>
<dbReference type="InterPro" id="IPR007034">
    <property type="entry name" value="BMS1_TSR1_C"/>
</dbReference>
<dbReference type="OrthoDB" id="10260897at2759"/>
<reference evidence="4 5" key="1">
    <citation type="submission" date="2016-07" db="EMBL/GenBank/DDBJ databases">
        <title>Pervasive Adenine N6-methylation of Active Genes in Fungi.</title>
        <authorList>
            <consortium name="DOE Joint Genome Institute"/>
            <person name="Mondo S.J."/>
            <person name="Dannebaum R.O."/>
            <person name="Kuo R.C."/>
            <person name="Labutti K."/>
            <person name="Haridas S."/>
            <person name="Kuo A."/>
            <person name="Salamov A."/>
            <person name="Ahrendt S.R."/>
            <person name="Lipzen A."/>
            <person name="Sullivan W."/>
            <person name="Andreopoulos W.B."/>
            <person name="Clum A."/>
            <person name="Lindquist E."/>
            <person name="Daum C."/>
            <person name="Ramamoorthy G.K."/>
            <person name="Gryganskyi A."/>
            <person name="Culley D."/>
            <person name="Magnuson J.K."/>
            <person name="James T.Y."/>
            <person name="O'Malley M.A."/>
            <person name="Stajich J.E."/>
            <person name="Spatafora J.W."/>
            <person name="Visel A."/>
            <person name="Grigoriev I.V."/>
        </authorList>
    </citation>
    <scope>NUCLEOTIDE SEQUENCE [LARGE SCALE GENOMIC DNA]</scope>
    <source>
        <strain evidence="4 5">JEL800</strain>
    </source>
</reference>
<dbReference type="GO" id="GO:0005634">
    <property type="term" value="C:nucleus"/>
    <property type="evidence" value="ECO:0007669"/>
    <property type="project" value="InterPro"/>
</dbReference>
<feature type="compositionally biased region" description="Acidic residues" evidence="1">
    <location>
        <begin position="478"/>
        <end position="504"/>
    </location>
</feature>
<dbReference type="InterPro" id="IPR037875">
    <property type="entry name" value="Bms1_N"/>
</dbReference>
<feature type="region of interest" description="Disordered" evidence="1">
    <location>
        <begin position="1"/>
        <end position="36"/>
    </location>
</feature>
<dbReference type="SUPFAM" id="SSF52540">
    <property type="entry name" value="P-loop containing nucleoside triphosphate hydrolases"/>
    <property type="match status" value="1"/>
</dbReference>
<evidence type="ECO:0000313" key="4">
    <source>
        <dbReference type="EMBL" id="ORY46082.1"/>
    </source>
</evidence>
<feature type="compositionally biased region" description="Acidic residues" evidence="1">
    <location>
        <begin position="399"/>
        <end position="419"/>
    </location>
</feature>
<dbReference type="InterPro" id="IPR003959">
    <property type="entry name" value="ATPase_AAA_core"/>
</dbReference>
<dbReference type="SMART" id="SM00785">
    <property type="entry name" value="AARP2CN"/>
    <property type="match status" value="1"/>
</dbReference>
<dbReference type="InterPro" id="IPR012948">
    <property type="entry name" value="AARP2CN"/>
</dbReference>
<proteinExistence type="predicted"/>
<dbReference type="Pfam" id="PF08142">
    <property type="entry name" value="AARP2CN"/>
    <property type="match status" value="1"/>
</dbReference>
<dbReference type="InterPro" id="IPR039761">
    <property type="entry name" value="Bms1/Tsr1"/>
</dbReference>
<feature type="compositionally biased region" description="Acidic residues" evidence="1">
    <location>
        <begin position="623"/>
        <end position="634"/>
    </location>
</feature>
<feature type="region of interest" description="Disordered" evidence="1">
    <location>
        <begin position="383"/>
        <end position="504"/>
    </location>
</feature>
<feature type="compositionally biased region" description="Basic and acidic residues" evidence="1">
    <location>
        <begin position="1052"/>
        <end position="1071"/>
    </location>
</feature>
<evidence type="ECO:0000313" key="5">
    <source>
        <dbReference type="Proteomes" id="UP000193642"/>
    </source>
</evidence>
<dbReference type="GO" id="GO:0000479">
    <property type="term" value="P:endonucleolytic cleavage of tricistronic rRNA transcript (SSU-rRNA, 5.8S rRNA, LSU-rRNA)"/>
    <property type="evidence" value="ECO:0007669"/>
    <property type="project" value="TreeGrafter"/>
</dbReference>
<evidence type="ECO:0000259" key="3">
    <source>
        <dbReference type="SMART" id="SM01362"/>
    </source>
</evidence>
<dbReference type="GO" id="GO:0016887">
    <property type="term" value="F:ATP hydrolysis activity"/>
    <property type="evidence" value="ECO:0007669"/>
    <property type="project" value="InterPro"/>
</dbReference>
<dbReference type="GO" id="GO:0003924">
    <property type="term" value="F:GTPase activity"/>
    <property type="evidence" value="ECO:0007669"/>
    <property type="project" value="TreeGrafter"/>
</dbReference>
<dbReference type="GO" id="GO:0005525">
    <property type="term" value="F:GTP binding"/>
    <property type="evidence" value="ECO:0007669"/>
    <property type="project" value="InterPro"/>
</dbReference>
<name>A0A1Y2CGF0_9FUNG</name>
<dbReference type="GO" id="GO:0030686">
    <property type="term" value="C:90S preribosome"/>
    <property type="evidence" value="ECO:0007669"/>
    <property type="project" value="TreeGrafter"/>
</dbReference>